<dbReference type="InterPro" id="IPR004380">
    <property type="entry name" value="Asp_race"/>
</dbReference>
<name>A0A7W5DL94_9GAMM</name>
<evidence type="ECO:0000256" key="1">
    <source>
        <dbReference type="ARBA" id="ARBA00007847"/>
    </source>
</evidence>
<dbReference type="EC" id="5.1.1.13" evidence="3"/>
<evidence type="ECO:0000256" key="2">
    <source>
        <dbReference type="ARBA" id="ARBA00023235"/>
    </source>
</evidence>
<sequence>MQTIGLIGGMSWESTQTYYRLINQQVRARLGGLHSARLVLYSVDFAEIEALQQSGDWVAAGEILGSAAHSLEVAGVDFLMLCTNTMHKVAPYIERAVAVPLLHIADATAEALIAEGVHRVGLLGTRFTMEQAFYRERLEAHGIEVLIPDETQREVIHDIIFRELCQGVTTPASKTAYLEVVEVLAGQGAQGVILGCTEIGLLIQAGDTEIPLFDTTAIHAEQAVRRALAQG</sequence>
<comment type="caution">
    <text evidence="3">The sequence shown here is derived from an EMBL/GenBank/DDBJ whole genome shotgun (WGS) entry which is preliminary data.</text>
</comment>
<keyword evidence="4" id="KW-1185">Reference proteome</keyword>
<reference evidence="3 4" key="1">
    <citation type="submission" date="2020-08" db="EMBL/GenBank/DDBJ databases">
        <title>Genomic Encyclopedia of Type Strains, Phase III (KMG-III): the genomes of soil and plant-associated and newly described type strains.</title>
        <authorList>
            <person name="Whitman W."/>
        </authorList>
    </citation>
    <scope>NUCLEOTIDE SEQUENCE [LARGE SCALE GENOMIC DNA]</scope>
    <source>
        <strain evidence="3 4">CECT 7341</strain>
    </source>
</reference>
<evidence type="ECO:0000313" key="3">
    <source>
        <dbReference type="EMBL" id="MBB3185007.1"/>
    </source>
</evidence>
<dbReference type="AlphaFoldDB" id="A0A7W5DL94"/>
<dbReference type="PANTHER" id="PTHR21198:SF7">
    <property type="entry name" value="ASPARTATE-GLUTAMATE RACEMASE FAMILY"/>
    <property type="match status" value="1"/>
</dbReference>
<evidence type="ECO:0000313" key="4">
    <source>
        <dbReference type="Proteomes" id="UP000563050"/>
    </source>
</evidence>
<proteinExistence type="inferred from homology"/>
<protein>
    <submittedName>
        <fullName evidence="3">Aspartate racemase</fullName>
        <ecNumber evidence="3">5.1.1.13</ecNumber>
    </submittedName>
</protein>
<dbReference type="NCBIfam" id="TIGR00035">
    <property type="entry name" value="asp_race"/>
    <property type="match status" value="1"/>
</dbReference>
<dbReference type="Pfam" id="PF01177">
    <property type="entry name" value="Asp_Glu_race"/>
    <property type="match status" value="1"/>
</dbReference>
<dbReference type="Gene3D" id="3.40.50.1860">
    <property type="match status" value="2"/>
</dbReference>
<dbReference type="Proteomes" id="UP000563050">
    <property type="component" value="Unassembled WGS sequence"/>
</dbReference>
<dbReference type="SUPFAM" id="SSF53681">
    <property type="entry name" value="Aspartate/glutamate racemase"/>
    <property type="match status" value="2"/>
</dbReference>
<accession>A0A7W5DL94</accession>
<dbReference type="GO" id="GO:0047689">
    <property type="term" value="F:aspartate racemase activity"/>
    <property type="evidence" value="ECO:0007669"/>
    <property type="project" value="UniProtKB-EC"/>
</dbReference>
<organism evidence="3 4">
    <name type="scientific">Halomonas fontilapidosi</name>
    <dbReference type="NCBI Taxonomy" id="616675"/>
    <lineage>
        <taxon>Bacteria</taxon>
        <taxon>Pseudomonadati</taxon>
        <taxon>Pseudomonadota</taxon>
        <taxon>Gammaproteobacteria</taxon>
        <taxon>Oceanospirillales</taxon>
        <taxon>Halomonadaceae</taxon>
        <taxon>Halomonas</taxon>
    </lineage>
</organism>
<dbReference type="PANTHER" id="PTHR21198">
    <property type="entry name" value="GLUTAMATE RACEMASE"/>
    <property type="match status" value="1"/>
</dbReference>
<keyword evidence="2 3" id="KW-0413">Isomerase</keyword>
<dbReference type="RefSeq" id="WP_183314662.1">
    <property type="nucleotide sequence ID" value="NZ_JACHXQ010000009.1"/>
</dbReference>
<dbReference type="EMBL" id="JACHXQ010000009">
    <property type="protein sequence ID" value="MBB3185007.1"/>
    <property type="molecule type" value="Genomic_DNA"/>
</dbReference>
<gene>
    <name evidence="3" type="ORF">FHR95_002587</name>
</gene>
<comment type="similarity">
    <text evidence="1">Belongs to the aspartate/glutamate racemases family.</text>
</comment>
<dbReference type="InterPro" id="IPR001920">
    <property type="entry name" value="Asp/Glu_race"/>
</dbReference>
<dbReference type="InterPro" id="IPR015942">
    <property type="entry name" value="Asp/Glu/hydantoin_racemase"/>
</dbReference>